<dbReference type="OrthoDB" id="2757150at2759"/>
<protein>
    <submittedName>
        <fullName evidence="2">Uncharacterized protein</fullName>
    </submittedName>
</protein>
<dbReference type="Proteomes" id="UP000184267">
    <property type="component" value="Unassembled WGS sequence"/>
</dbReference>
<sequence length="268" mass="29856">MSPEPVFIDCTPQPHRDDGPAWTQREGLRLEIHDYITGGLRDQSGNPDARMWYAAKYYSRNVVVKHQCKLVGWPASVPFTSISEIRGGIPPLLELQRRWNLPDGDEDKLRFERATPEDIANATQDPESVHPNPTQLEAEKLKAAAARAEKAQAQAAADIVPVYTHHPHDLRFVGLDLTSTQSTSDSAERNQRVDQGRRRKRKSDGSLRVRKRLAKRGITSARRVIPGVEEAVGRAAKRARLDDCAVDDPIDQFVLSTEFGGPLSGVRA</sequence>
<evidence type="ECO:0000256" key="1">
    <source>
        <dbReference type="SAM" id="MobiDB-lite"/>
    </source>
</evidence>
<gene>
    <name evidence="2" type="ORF">TRAPUB_1603</name>
</gene>
<dbReference type="STRING" id="154538.A0A1M2VJ34"/>
<organism evidence="2 3">
    <name type="scientific">Trametes pubescens</name>
    <name type="common">White-rot fungus</name>
    <dbReference type="NCBI Taxonomy" id="154538"/>
    <lineage>
        <taxon>Eukaryota</taxon>
        <taxon>Fungi</taxon>
        <taxon>Dikarya</taxon>
        <taxon>Basidiomycota</taxon>
        <taxon>Agaricomycotina</taxon>
        <taxon>Agaricomycetes</taxon>
        <taxon>Polyporales</taxon>
        <taxon>Polyporaceae</taxon>
        <taxon>Trametes</taxon>
    </lineage>
</organism>
<feature type="region of interest" description="Disordered" evidence="1">
    <location>
        <begin position="180"/>
        <end position="206"/>
    </location>
</feature>
<evidence type="ECO:0000313" key="2">
    <source>
        <dbReference type="EMBL" id="OJT07543.1"/>
    </source>
</evidence>
<reference evidence="2 3" key="1">
    <citation type="submission" date="2016-10" db="EMBL/GenBank/DDBJ databases">
        <title>Genome sequence of the basidiomycete white-rot fungus Trametes pubescens.</title>
        <authorList>
            <person name="Makela M.R."/>
            <person name="Granchi Z."/>
            <person name="Peng M."/>
            <person name="De Vries R.P."/>
            <person name="Grigoriev I."/>
            <person name="Riley R."/>
            <person name="Hilden K."/>
        </authorList>
    </citation>
    <scope>NUCLEOTIDE SEQUENCE [LARGE SCALE GENOMIC DNA]</scope>
    <source>
        <strain evidence="2 3">FBCC735</strain>
    </source>
</reference>
<feature type="compositionally biased region" description="Basic residues" evidence="1">
    <location>
        <begin position="197"/>
        <end position="206"/>
    </location>
</feature>
<evidence type="ECO:0000313" key="3">
    <source>
        <dbReference type="Proteomes" id="UP000184267"/>
    </source>
</evidence>
<proteinExistence type="predicted"/>
<keyword evidence="3" id="KW-1185">Reference proteome</keyword>
<dbReference type="AlphaFoldDB" id="A0A1M2VJ34"/>
<dbReference type="OMA" id="RMWYAAK"/>
<accession>A0A1M2VJ34</accession>
<name>A0A1M2VJ34_TRAPU</name>
<dbReference type="EMBL" id="MNAD01001169">
    <property type="protein sequence ID" value="OJT07543.1"/>
    <property type="molecule type" value="Genomic_DNA"/>
</dbReference>
<comment type="caution">
    <text evidence="2">The sequence shown here is derived from an EMBL/GenBank/DDBJ whole genome shotgun (WGS) entry which is preliminary data.</text>
</comment>
<feature type="compositionally biased region" description="Basic and acidic residues" evidence="1">
    <location>
        <begin position="186"/>
        <end position="196"/>
    </location>
</feature>